<gene>
    <name evidence="1" type="ORF">I0C86_16180</name>
</gene>
<protein>
    <submittedName>
        <fullName evidence="1">Uncharacterized protein</fullName>
    </submittedName>
</protein>
<dbReference type="RefSeq" id="WP_196202059.1">
    <property type="nucleotide sequence ID" value="NZ_JADPUN010000160.1"/>
</dbReference>
<evidence type="ECO:0000313" key="1">
    <source>
        <dbReference type="EMBL" id="MBF9130486.1"/>
    </source>
</evidence>
<name>A0ABS0GWN5_9ACTN</name>
<accession>A0ABS0GWN5</accession>
<evidence type="ECO:0000313" key="2">
    <source>
        <dbReference type="Proteomes" id="UP000638560"/>
    </source>
</evidence>
<proteinExistence type="predicted"/>
<dbReference type="EMBL" id="JADPUN010000160">
    <property type="protein sequence ID" value="MBF9130486.1"/>
    <property type="molecule type" value="Genomic_DNA"/>
</dbReference>
<reference evidence="1 2" key="1">
    <citation type="submission" date="2020-11" db="EMBL/GenBank/DDBJ databases">
        <title>A novel isolate from a Black sea contaminated sediment with potential to produce alkanes: Plantactinospora alkalitolerans sp. nov.</title>
        <authorList>
            <person name="Carro L."/>
            <person name="Veyisoglu A."/>
            <person name="Guven K."/>
            <person name="Schumann P."/>
            <person name="Klenk H.-P."/>
            <person name="Sahin N."/>
        </authorList>
    </citation>
    <scope>NUCLEOTIDE SEQUENCE [LARGE SCALE GENOMIC DNA]</scope>
    <source>
        <strain evidence="1 2">S1510</strain>
    </source>
</reference>
<comment type="caution">
    <text evidence="1">The sequence shown here is derived from an EMBL/GenBank/DDBJ whole genome shotgun (WGS) entry which is preliminary data.</text>
</comment>
<dbReference type="Proteomes" id="UP000638560">
    <property type="component" value="Unassembled WGS sequence"/>
</dbReference>
<keyword evidence="2" id="KW-1185">Reference proteome</keyword>
<sequence length="96" mass="10226">MLFVEVIGDRPLPDSVDRDDVEDAIVEAVGEDGEVTGAGAGSGRWHLDLEIGVNDAAAQRAGLLRAAKALVRMDLGWVRLRPEGEVGARSTADFVR</sequence>
<organism evidence="1 2">
    <name type="scientific">Plantactinospora alkalitolerans</name>
    <dbReference type="NCBI Taxonomy" id="2789879"/>
    <lineage>
        <taxon>Bacteria</taxon>
        <taxon>Bacillati</taxon>
        <taxon>Actinomycetota</taxon>
        <taxon>Actinomycetes</taxon>
        <taxon>Micromonosporales</taxon>
        <taxon>Micromonosporaceae</taxon>
        <taxon>Plantactinospora</taxon>
    </lineage>
</organism>